<dbReference type="Proteomes" id="UP000009173">
    <property type="component" value="Chromosome"/>
</dbReference>
<reference evidence="10" key="1">
    <citation type="journal article" date="2009" name="Environ. Microbiol.">
        <title>Contribution of mobile genetic elements to Desulfovibrio vulgaris genome plasticity.</title>
        <authorList>
            <person name="Walker C.B."/>
            <person name="Stolyar S."/>
            <person name="Chivian D."/>
            <person name="Pinel N."/>
            <person name="Gabster J.A."/>
            <person name="Dehal P.S."/>
            <person name="He Z."/>
            <person name="Yang Z.K."/>
            <person name="Yen H.C."/>
            <person name="Zhou J."/>
            <person name="Wall J.D."/>
            <person name="Hazen T.C."/>
            <person name="Arkin A.P."/>
            <person name="Stahl D.A."/>
        </authorList>
    </citation>
    <scope>NUCLEOTIDE SEQUENCE [LARGE SCALE GENOMIC DNA]</scope>
    <source>
        <strain evidence="10">DP4</strain>
    </source>
</reference>
<proteinExistence type="predicted"/>
<dbReference type="InterPro" id="IPR004452">
    <property type="entry name" value="LutB/LldF"/>
</dbReference>
<dbReference type="InterPro" id="IPR017896">
    <property type="entry name" value="4Fe4S_Fe-S-bd"/>
</dbReference>
<keyword evidence="2" id="KW-0004">4Fe-4S</keyword>
<feature type="domain" description="4Fe-4S ferredoxin-type" evidence="8">
    <location>
        <begin position="302"/>
        <end position="331"/>
    </location>
</feature>
<dbReference type="Pfam" id="PF02589">
    <property type="entry name" value="LUD_dom"/>
    <property type="match status" value="1"/>
</dbReference>
<accession>A0A0H3A8I3</accession>
<dbReference type="AlphaFoldDB" id="A0A0H3A8I3"/>
<evidence type="ECO:0000256" key="1">
    <source>
        <dbReference type="ARBA" id="ARBA00022448"/>
    </source>
</evidence>
<dbReference type="PANTHER" id="PTHR47153">
    <property type="entry name" value="LACTATE UTILIZATION PROTEIN B"/>
    <property type="match status" value="1"/>
</dbReference>
<dbReference type="NCBIfam" id="TIGR00273">
    <property type="entry name" value="LutB/LldF family L-lactate oxidation iron-sulfur protein"/>
    <property type="match status" value="1"/>
</dbReference>
<keyword evidence="4" id="KW-0677">Repeat</keyword>
<keyword evidence="7" id="KW-0411">Iron-sulfur</keyword>
<dbReference type="Gene3D" id="1.10.1060.10">
    <property type="entry name" value="Alpha-helical ferredoxin"/>
    <property type="match status" value="1"/>
</dbReference>
<protein>
    <submittedName>
        <fullName evidence="9">Iron-sulfur cluster binding protein</fullName>
    </submittedName>
</protein>
<dbReference type="SUPFAM" id="SSF100950">
    <property type="entry name" value="NagB/RpiA/CoA transferase-like"/>
    <property type="match status" value="1"/>
</dbReference>
<dbReference type="Gene3D" id="3.40.50.10420">
    <property type="entry name" value="NagB/RpiA/CoA transferase-like"/>
    <property type="match status" value="1"/>
</dbReference>
<gene>
    <name evidence="9" type="ordered locus">Dvul_1376</name>
</gene>
<keyword evidence="5" id="KW-0249">Electron transport</keyword>
<dbReference type="HOGENOM" id="CLU_027059_2_0_7"/>
<dbReference type="PROSITE" id="PS51379">
    <property type="entry name" value="4FE4S_FER_2"/>
    <property type="match status" value="1"/>
</dbReference>
<dbReference type="Pfam" id="PF13183">
    <property type="entry name" value="Fer4_8"/>
    <property type="match status" value="1"/>
</dbReference>
<sequence>MASSTSIDFKGNVTGALADRQLRANFRSALDGLRAKRLNVFSDAEELDRMRVQGEANKRRALAQLPALLEQLEHRCTANGIIVHWAETTDEANRIVLDIMRSHDATTLVKGKSMVSEEMHLNAYLERHGIEALETDLGEFIIQLNHEPPSHIIVPAVHKNRQQVARIFHEKLGEPYVDEVEKLNAIARRTLREKFRTAQVGLSGVNFAIAETGTLLLVENEGNGRMCTTVPPVHIALMGLEKVVERLEDVPPLLRLLTGSATGQLVTTYVNCITSPRKPGEKDGPREVHLVILDNGRSRMLADPQLSRTLQCIRCGTCLNHCPVYVRIGGHAYDSVYPGPIGKILTPQIDGLARKGVLATASSLCNACEEVCPVRIPIPALLRRLRRESYAPPGEGVVKGAGSKRTLFEKAVWKGWEMVYSHPALYSFVLKVLGRFGHRLPKVGPLKAWTSVRTAPRFASTSLHELTRQEGIRHE</sequence>
<dbReference type="InterPro" id="IPR003741">
    <property type="entry name" value="LUD_dom"/>
</dbReference>
<evidence type="ECO:0000256" key="5">
    <source>
        <dbReference type="ARBA" id="ARBA00022982"/>
    </source>
</evidence>
<dbReference type="GO" id="GO:0006089">
    <property type="term" value="P:lactate metabolic process"/>
    <property type="evidence" value="ECO:0007669"/>
    <property type="project" value="InterPro"/>
</dbReference>
<dbReference type="EMBL" id="CP000527">
    <property type="protein sequence ID" value="ABM28394.1"/>
    <property type="molecule type" value="Genomic_DNA"/>
</dbReference>
<dbReference type="InterPro" id="IPR024569">
    <property type="entry name" value="LutB_C"/>
</dbReference>
<dbReference type="GO" id="GO:0046872">
    <property type="term" value="F:metal ion binding"/>
    <property type="evidence" value="ECO:0007669"/>
    <property type="project" value="UniProtKB-KW"/>
</dbReference>
<dbReference type="PANTHER" id="PTHR47153:SF2">
    <property type="entry name" value="LACTATE UTILIZATION PROTEIN B"/>
    <property type="match status" value="1"/>
</dbReference>
<dbReference type="Pfam" id="PF11870">
    <property type="entry name" value="LutB_C"/>
    <property type="match status" value="1"/>
</dbReference>
<dbReference type="KEGG" id="dvl:Dvul_1376"/>
<evidence type="ECO:0000313" key="10">
    <source>
        <dbReference type="Proteomes" id="UP000009173"/>
    </source>
</evidence>
<organism evidence="9 10">
    <name type="scientific">Nitratidesulfovibrio vulgaris (strain DP4)</name>
    <name type="common">Desulfovibrio vulgaris</name>
    <dbReference type="NCBI Taxonomy" id="391774"/>
    <lineage>
        <taxon>Bacteria</taxon>
        <taxon>Pseudomonadati</taxon>
        <taxon>Thermodesulfobacteriota</taxon>
        <taxon>Desulfovibrionia</taxon>
        <taxon>Desulfovibrionales</taxon>
        <taxon>Desulfovibrionaceae</taxon>
        <taxon>Nitratidesulfovibrio</taxon>
    </lineage>
</organism>
<name>A0A0H3A8I3_NITV4</name>
<evidence type="ECO:0000256" key="3">
    <source>
        <dbReference type="ARBA" id="ARBA00022723"/>
    </source>
</evidence>
<evidence type="ECO:0000259" key="8">
    <source>
        <dbReference type="PROSITE" id="PS51379"/>
    </source>
</evidence>
<keyword evidence="6" id="KW-0408">Iron</keyword>
<evidence type="ECO:0000313" key="9">
    <source>
        <dbReference type="EMBL" id="ABM28394.1"/>
    </source>
</evidence>
<evidence type="ECO:0000256" key="2">
    <source>
        <dbReference type="ARBA" id="ARBA00022485"/>
    </source>
</evidence>
<keyword evidence="3" id="KW-0479">Metal-binding</keyword>
<evidence type="ECO:0000256" key="4">
    <source>
        <dbReference type="ARBA" id="ARBA00022737"/>
    </source>
</evidence>
<evidence type="ECO:0000256" key="7">
    <source>
        <dbReference type="ARBA" id="ARBA00023014"/>
    </source>
</evidence>
<dbReference type="InterPro" id="IPR017900">
    <property type="entry name" value="4Fe4S_Fe_S_CS"/>
</dbReference>
<keyword evidence="1" id="KW-0813">Transport</keyword>
<evidence type="ECO:0000256" key="6">
    <source>
        <dbReference type="ARBA" id="ARBA00023004"/>
    </source>
</evidence>
<dbReference type="PROSITE" id="PS00198">
    <property type="entry name" value="4FE4S_FER_1"/>
    <property type="match status" value="1"/>
</dbReference>
<dbReference type="InterPro" id="IPR024185">
    <property type="entry name" value="FTHF_cligase-like_sf"/>
</dbReference>
<dbReference type="SUPFAM" id="SSF46548">
    <property type="entry name" value="alpha-helical ferredoxin"/>
    <property type="match status" value="1"/>
</dbReference>
<dbReference type="InterPro" id="IPR037171">
    <property type="entry name" value="NagB/RpiA_transferase-like"/>
</dbReference>
<dbReference type="RefSeq" id="WP_010939070.1">
    <property type="nucleotide sequence ID" value="NC_008751.1"/>
</dbReference>
<dbReference type="GO" id="GO:0051539">
    <property type="term" value="F:4 iron, 4 sulfur cluster binding"/>
    <property type="evidence" value="ECO:0007669"/>
    <property type="project" value="UniProtKB-KW"/>
</dbReference>
<dbReference type="InterPro" id="IPR009051">
    <property type="entry name" value="Helical_ferredxn"/>
</dbReference>